<dbReference type="Proteomes" id="UP000295264">
    <property type="component" value="Unassembled WGS sequence"/>
</dbReference>
<accession>A0A484GWE9</accession>
<protein>
    <submittedName>
        <fullName evidence="2">Uncharacterized protein</fullName>
    </submittedName>
</protein>
<proteinExistence type="predicted"/>
<keyword evidence="3" id="KW-1185">Reference proteome</keyword>
<gene>
    <name evidence="2" type="ORF">DBR06_SOUSAS10310036</name>
</gene>
<reference evidence="2 3" key="1">
    <citation type="journal article" date="2018" name="Genomics">
        <title>Molecular footprints of inshore aquatic adaptation in Indo-Pacific humpback dolphin (Sousa chinensis).</title>
        <authorList>
            <person name="Ming Y."/>
            <person name="Jian J."/>
            <person name="Yu F."/>
            <person name="Yu X."/>
            <person name="Wang J."/>
            <person name="Liu W."/>
        </authorList>
    </citation>
    <scope>NUCLEOTIDE SEQUENCE [LARGE SCALE GENOMIC DNA]</scope>
    <source>
        <strain evidence="2">MY-2018</strain>
        <tissue evidence="2">Skin</tissue>
    </source>
</reference>
<feature type="compositionally biased region" description="Basic and acidic residues" evidence="1">
    <location>
        <begin position="78"/>
        <end position="87"/>
    </location>
</feature>
<dbReference type="AlphaFoldDB" id="A0A484GWE9"/>
<sequence>MPGPAPPAGTPGPTSRRVDQTRSTRCRRAGGHGRALTSVHEGIALDEARVFTESRIPSPRLRDARSRTASPASGGEDEASHGKVGKE</sequence>
<name>A0A484GWE9_SOUCH</name>
<feature type="compositionally biased region" description="Pro residues" evidence="1">
    <location>
        <begin position="1"/>
        <end position="10"/>
    </location>
</feature>
<evidence type="ECO:0000313" key="2">
    <source>
        <dbReference type="EMBL" id="TEA39943.1"/>
    </source>
</evidence>
<evidence type="ECO:0000313" key="3">
    <source>
        <dbReference type="Proteomes" id="UP000295264"/>
    </source>
</evidence>
<organism evidence="2 3">
    <name type="scientific">Sousa chinensis</name>
    <name type="common">Indo-pacific humpbacked dolphin</name>
    <name type="synonym">Steno chinensis</name>
    <dbReference type="NCBI Taxonomy" id="103600"/>
    <lineage>
        <taxon>Eukaryota</taxon>
        <taxon>Metazoa</taxon>
        <taxon>Chordata</taxon>
        <taxon>Craniata</taxon>
        <taxon>Vertebrata</taxon>
        <taxon>Euteleostomi</taxon>
        <taxon>Mammalia</taxon>
        <taxon>Eutheria</taxon>
        <taxon>Laurasiatheria</taxon>
        <taxon>Artiodactyla</taxon>
        <taxon>Whippomorpha</taxon>
        <taxon>Cetacea</taxon>
        <taxon>Odontoceti</taxon>
        <taxon>Delphinidae</taxon>
        <taxon>Sousa</taxon>
    </lineage>
</organism>
<comment type="caution">
    <text evidence="2">The sequence shown here is derived from an EMBL/GenBank/DDBJ whole genome shotgun (WGS) entry which is preliminary data.</text>
</comment>
<dbReference type="EMBL" id="QWLN02003410">
    <property type="protein sequence ID" value="TEA39943.1"/>
    <property type="molecule type" value="Genomic_DNA"/>
</dbReference>
<evidence type="ECO:0000256" key="1">
    <source>
        <dbReference type="SAM" id="MobiDB-lite"/>
    </source>
</evidence>
<feature type="region of interest" description="Disordered" evidence="1">
    <location>
        <begin position="53"/>
        <end position="87"/>
    </location>
</feature>
<feature type="region of interest" description="Disordered" evidence="1">
    <location>
        <begin position="1"/>
        <end position="40"/>
    </location>
</feature>